<dbReference type="OrthoDB" id="9788881at2"/>
<sequence length="181" mass="21924">MGEAYQIRDQEMPYFLTFQVVGWADVFTRKVYRDLILENLSFCRLEKGLYLYGYVIMSNHIHLVVQQKEGKLSDWVRDFKKFTSKKLLKLVLENPQESRREWMKMIFEYHAKFNKRSGDLQFWTHDNHAIELYEPKMIESRMTYIHQNPVRAGIVEKEEDYLYSSPRNYSGLKSLIEVDYW</sequence>
<dbReference type="GO" id="GO:0004803">
    <property type="term" value="F:transposase activity"/>
    <property type="evidence" value="ECO:0007669"/>
    <property type="project" value="InterPro"/>
</dbReference>
<proteinExistence type="predicted"/>
<dbReference type="STRING" id="1727163.AO498_07550"/>
<dbReference type="PATRIC" id="fig|1727163.4.peg.1571"/>
<dbReference type="NCBIfam" id="NF047646">
    <property type="entry name" value="REP_Tyr_transpos"/>
    <property type="match status" value="1"/>
</dbReference>
<keyword evidence="3" id="KW-1185">Reference proteome</keyword>
<evidence type="ECO:0000259" key="1">
    <source>
        <dbReference type="SMART" id="SM01321"/>
    </source>
</evidence>
<dbReference type="GO" id="GO:0006313">
    <property type="term" value="P:DNA transposition"/>
    <property type="evidence" value="ECO:0007669"/>
    <property type="project" value="InterPro"/>
</dbReference>
<dbReference type="Gene3D" id="3.30.70.1290">
    <property type="entry name" value="Transposase IS200-like"/>
    <property type="match status" value="1"/>
</dbReference>
<accession>A0A142EMB2</accession>
<dbReference type="SMART" id="SM01321">
    <property type="entry name" value="Y1_Tnp"/>
    <property type="match status" value="1"/>
</dbReference>
<dbReference type="Proteomes" id="UP000073816">
    <property type="component" value="Chromosome"/>
</dbReference>
<gene>
    <name evidence="2" type="ORF">AO498_07550</name>
</gene>
<dbReference type="AlphaFoldDB" id="A0A142EMB2"/>
<feature type="domain" description="Transposase IS200-like" evidence="1">
    <location>
        <begin position="9"/>
        <end position="148"/>
    </location>
</feature>
<dbReference type="GO" id="GO:0043565">
    <property type="term" value="F:sequence-specific DNA binding"/>
    <property type="evidence" value="ECO:0007669"/>
    <property type="project" value="TreeGrafter"/>
</dbReference>
<dbReference type="InterPro" id="IPR052715">
    <property type="entry name" value="RAYT_transposase"/>
</dbReference>
<protein>
    <submittedName>
        <fullName evidence="2">Transposase</fullName>
    </submittedName>
</protein>
<dbReference type="SUPFAM" id="SSF143422">
    <property type="entry name" value="Transposase IS200-like"/>
    <property type="match status" value="1"/>
</dbReference>
<dbReference type="InterPro" id="IPR002686">
    <property type="entry name" value="Transposase_17"/>
</dbReference>
<evidence type="ECO:0000313" key="3">
    <source>
        <dbReference type="Proteomes" id="UP000073816"/>
    </source>
</evidence>
<evidence type="ECO:0000313" key="2">
    <source>
        <dbReference type="EMBL" id="AMQ56267.1"/>
    </source>
</evidence>
<dbReference type="PANTHER" id="PTHR36966">
    <property type="entry name" value="REP-ASSOCIATED TYROSINE TRANSPOSASE"/>
    <property type="match status" value="1"/>
</dbReference>
<organism evidence="2 3">
    <name type="scientific">Algoriphagus sanaruensis</name>
    <dbReference type="NCBI Taxonomy" id="1727163"/>
    <lineage>
        <taxon>Bacteria</taxon>
        <taxon>Pseudomonadati</taxon>
        <taxon>Bacteroidota</taxon>
        <taxon>Cytophagia</taxon>
        <taxon>Cytophagales</taxon>
        <taxon>Cyclobacteriaceae</taxon>
        <taxon>Algoriphagus</taxon>
    </lineage>
</organism>
<dbReference type="RefSeq" id="WP_067545483.1">
    <property type="nucleotide sequence ID" value="NZ_CP012836.1"/>
</dbReference>
<reference evidence="2 3" key="2">
    <citation type="journal article" date="2016" name="Genome Announc.">
        <title>Complete Genome Sequence of Algoriphagus sp. Strain M8-2, Isolated from a Brackish Lake.</title>
        <authorList>
            <person name="Muraguchi Y."/>
            <person name="Kushimoto K."/>
            <person name="Ohtsubo Y."/>
            <person name="Suzuki T."/>
            <person name="Dohra H."/>
            <person name="Kimbara K."/>
            <person name="Shintani M."/>
        </authorList>
    </citation>
    <scope>NUCLEOTIDE SEQUENCE [LARGE SCALE GENOMIC DNA]</scope>
    <source>
        <strain evidence="2 3">M8-2</strain>
    </source>
</reference>
<dbReference type="Pfam" id="PF01797">
    <property type="entry name" value="Y1_Tnp"/>
    <property type="match status" value="1"/>
</dbReference>
<dbReference type="InterPro" id="IPR036515">
    <property type="entry name" value="Transposase_17_sf"/>
</dbReference>
<name>A0A142EMB2_9BACT</name>
<dbReference type="KEGG" id="alm:AO498_07550"/>
<dbReference type="EMBL" id="CP012836">
    <property type="protein sequence ID" value="AMQ56267.1"/>
    <property type="molecule type" value="Genomic_DNA"/>
</dbReference>
<reference evidence="3" key="1">
    <citation type="submission" date="2015-09" db="EMBL/GenBank/DDBJ databases">
        <title>Complete sequence of Algoriphagus sp. M8-2.</title>
        <authorList>
            <person name="Shintani M."/>
        </authorList>
    </citation>
    <scope>NUCLEOTIDE SEQUENCE [LARGE SCALE GENOMIC DNA]</scope>
    <source>
        <strain evidence="3">M8-2</strain>
    </source>
</reference>
<dbReference type="PANTHER" id="PTHR36966:SF1">
    <property type="entry name" value="REP-ASSOCIATED TYROSINE TRANSPOSASE"/>
    <property type="match status" value="1"/>
</dbReference>